<feature type="signal peptide" evidence="1">
    <location>
        <begin position="1"/>
        <end position="26"/>
    </location>
</feature>
<keyword evidence="3" id="KW-1185">Reference proteome</keyword>
<reference evidence="2 3" key="1">
    <citation type="submission" date="2019-07" db="EMBL/GenBank/DDBJ databases">
        <title>De Novo Assembly of kiwifruit Actinidia rufa.</title>
        <authorList>
            <person name="Sugita-Konishi S."/>
            <person name="Sato K."/>
            <person name="Mori E."/>
            <person name="Abe Y."/>
            <person name="Kisaki G."/>
            <person name="Hamano K."/>
            <person name="Suezawa K."/>
            <person name="Otani M."/>
            <person name="Fukuda T."/>
            <person name="Manabe T."/>
            <person name="Gomi K."/>
            <person name="Tabuchi M."/>
            <person name="Akimitsu K."/>
            <person name="Kataoka I."/>
        </authorList>
    </citation>
    <scope>NUCLEOTIDE SEQUENCE [LARGE SCALE GENOMIC DNA]</scope>
    <source>
        <strain evidence="3">cv. Fuchu</strain>
    </source>
</reference>
<keyword evidence="2" id="KW-0670">Pyruvate</keyword>
<dbReference type="Proteomes" id="UP000585474">
    <property type="component" value="Unassembled WGS sequence"/>
</dbReference>
<name>A0A7J0GNH6_9ERIC</name>
<evidence type="ECO:0000313" key="3">
    <source>
        <dbReference type="Proteomes" id="UP000585474"/>
    </source>
</evidence>
<gene>
    <name evidence="2" type="ORF">Acr_23g0006490</name>
</gene>
<evidence type="ECO:0000313" key="2">
    <source>
        <dbReference type="EMBL" id="GFZ12264.1"/>
    </source>
</evidence>
<sequence length="159" mass="16857">MVVLAFAPLSLFNISIFYLLGDSASGLSHRIPLGIILNSALPAFGAMQVIADADADADAPISKAGPVDVNAAEKCENELAQPERKFGGLLCHLDQIKLYTGKEDKTVWGVGIWDCQSAQIGCAKSLLWDIGGWTVVQPAEIVAAVEQLCQKNICTSGEV</sequence>
<protein>
    <submittedName>
        <fullName evidence="2">Pyruvate dehydrogenase E1 beta</fullName>
    </submittedName>
</protein>
<feature type="chain" id="PRO_5029456451" evidence="1">
    <location>
        <begin position="27"/>
        <end position="159"/>
    </location>
</feature>
<keyword evidence="1" id="KW-0732">Signal</keyword>
<accession>A0A7J0GNH6</accession>
<dbReference type="EMBL" id="BJWL01000023">
    <property type="protein sequence ID" value="GFZ12264.1"/>
    <property type="molecule type" value="Genomic_DNA"/>
</dbReference>
<evidence type="ECO:0000256" key="1">
    <source>
        <dbReference type="SAM" id="SignalP"/>
    </source>
</evidence>
<dbReference type="AlphaFoldDB" id="A0A7J0GNH6"/>
<comment type="caution">
    <text evidence="2">The sequence shown here is derived from an EMBL/GenBank/DDBJ whole genome shotgun (WGS) entry which is preliminary data.</text>
</comment>
<proteinExistence type="predicted"/>
<organism evidence="2 3">
    <name type="scientific">Actinidia rufa</name>
    <dbReference type="NCBI Taxonomy" id="165716"/>
    <lineage>
        <taxon>Eukaryota</taxon>
        <taxon>Viridiplantae</taxon>
        <taxon>Streptophyta</taxon>
        <taxon>Embryophyta</taxon>
        <taxon>Tracheophyta</taxon>
        <taxon>Spermatophyta</taxon>
        <taxon>Magnoliopsida</taxon>
        <taxon>eudicotyledons</taxon>
        <taxon>Gunneridae</taxon>
        <taxon>Pentapetalae</taxon>
        <taxon>asterids</taxon>
        <taxon>Ericales</taxon>
        <taxon>Actinidiaceae</taxon>
        <taxon>Actinidia</taxon>
    </lineage>
</organism>